<feature type="compositionally biased region" description="Polar residues" evidence="3">
    <location>
        <begin position="354"/>
        <end position="367"/>
    </location>
</feature>
<evidence type="ECO:0000256" key="3">
    <source>
        <dbReference type="SAM" id="MobiDB-lite"/>
    </source>
</evidence>
<dbReference type="EMBL" id="CP063408">
    <property type="protein sequence ID" value="QSZ33828.1"/>
    <property type="molecule type" value="Genomic_DNA"/>
</dbReference>
<feature type="compositionally biased region" description="Polar residues" evidence="3">
    <location>
        <begin position="1303"/>
        <end position="1313"/>
    </location>
</feature>
<feature type="compositionally biased region" description="Basic residues" evidence="3">
    <location>
        <begin position="17"/>
        <end position="27"/>
    </location>
</feature>
<feature type="compositionally biased region" description="Gly residues" evidence="3">
    <location>
        <begin position="1319"/>
        <end position="1329"/>
    </location>
</feature>
<keyword evidence="2" id="KW-0175">Coiled coil</keyword>
<dbReference type="GO" id="GO:0006338">
    <property type="term" value="P:chromatin remodeling"/>
    <property type="evidence" value="ECO:0007669"/>
    <property type="project" value="UniProtKB-ARBA"/>
</dbReference>
<comment type="subunit">
    <text evidence="1">Component of the NuA4 histone acetyltransferase complex.</text>
</comment>
<dbReference type="Gene3D" id="2.40.50.40">
    <property type="match status" value="1"/>
</dbReference>
<evidence type="ECO:0000313" key="5">
    <source>
        <dbReference type="EMBL" id="QSZ33828.1"/>
    </source>
</evidence>
<feature type="region of interest" description="Disordered" evidence="3">
    <location>
        <begin position="506"/>
        <end position="541"/>
    </location>
</feature>
<organism evidence="5 6">
    <name type="scientific">Monilinia vaccinii-corymbosi</name>
    <dbReference type="NCBI Taxonomy" id="61207"/>
    <lineage>
        <taxon>Eukaryota</taxon>
        <taxon>Fungi</taxon>
        <taxon>Dikarya</taxon>
        <taxon>Ascomycota</taxon>
        <taxon>Pezizomycotina</taxon>
        <taxon>Leotiomycetes</taxon>
        <taxon>Helotiales</taxon>
        <taxon>Sclerotiniaceae</taxon>
        <taxon>Monilinia</taxon>
    </lineage>
</organism>
<dbReference type="InterPro" id="IPR000953">
    <property type="entry name" value="Chromo/chromo_shadow_dom"/>
</dbReference>
<feature type="compositionally biased region" description="Polar residues" evidence="3">
    <location>
        <begin position="114"/>
        <end position="125"/>
    </location>
</feature>
<feature type="region of interest" description="Disordered" evidence="3">
    <location>
        <begin position="455"/>
        <end position="485"/>
    </location>
</feature>
<feature type="domain" description="Chromo" evidence="4">
    <location>
        <begin position="55"/>
        <end position="125"/>
    </location>
</feature>
<dbReference type="InterPro" id="IPR016197">
    <property type="entry name" value="Chromo-like_dom_sf"/>
</dbReference>
<protein>
    <recommendedName>
        <fullName evidence="4">Chromo domain-containing protein</fullName>
    </recommendedName>
</protein>
<evidence type="ECO:0000256" key="2">
    <source>
        <dbReference type="SAM" id="Coils"/>
    </source>
</evidence>
<dbReference type="PROSITE" id="PS50013">
    <property type="entry name" value="CHROMO_2"/>
    <property type="match status" value="1"/>
</dbReference>
<feature type="region of interest" description="Disordered" evidence="3">
    <location>
        <begin position="114"/>
        <end position="172"/>
    </location>
</feature>
<feature type="region of interest" description="Disordered" evidence="3">
    <location>
        <begin position="1275"/>
        <end position="1339"/>
    </location>
</feature>
<dbReference type="Pfam" id="PF11496">
    <property type="entry name" value="HDA2-3"/>
    <property type="match status" value="1"/>
</dbReference>
<name>A0A8A3PF93_9HELO</name>
<evidence type="ECO:0000313" key="6">
    <source>
        <dbReference type="Proteomes" id="UP000672032"/>
    </source>
</evidence>
<dbReference type="InterPro" id="IPR021006">
    <property type="entry name" value="Hda2/3"/>
</dbReference>
<evidence type="ECO:0000256" key="1">
    <source>
        <dbReference type="ARBA" id="ARBA00011353"/>
    </source>
</evidence>
<dbReference type="GO" id="GO:0070823">
    <property type="term" value="C:HDA1 complex"/>
    <property type="evidence" value="ECO:0007669"/>
    <property type="project" value="InterPro"/>
</dbReference>
<feature type="region of interest" description="Disordered" evidence="3">
    <location>
        <begin position="354"/>
        <end position="422"/>
    </location>
</feature>
<evidence type="ECO:0000259" key="4">
    <source>
        <dbReference type="PROSITE" id="PS50013"/>
    </source>
</evidence>
<feature type="region of interest" description="Disordered" evidence="3">
    <location>
        <begin position="634"/>
        <end position="691"/>
    </location>
</feature>
<feature type="compositionally biased region" description="Low complexity" evidence="3">
    <location>
        <begin position="399"/>
        <end position="413"/>
    </location>
</feature>
<feature type="coiled-coil region" evidence="2">
    <location>
        <begin position="1066"/>
        <end position="1237"/>
    </location>
</feature>
<feature type="compositionally biased region" description="Polar residues" evidence="3">
    <location>
        <begin position="1279"/>
        <end position="1293"/>
    </location>
</feature>
<dbReference type="Proteomes" id="UP000672032">
    <property type="component" value="Chromosome 4"/>
</dbReference>
<dbReference type="Gene3D" id="3.40.50.12360">
    <property type="match status" value="1"/>
</dbReference>
<dbReference type="OrthoDB" id="3647690at2759"/>
<feature type="region of interest" description="Disordered" evidence="3">
    <location>
        <begin position="1020"/>
        <end position="1061"/>
    </location>
</feature>
<reference evidence="5" key="1">
    <citation type="submission" date="2020-10" db="EMBL/GenBank/DDBJ databases">
        <title>Genome Sequence of Monilinia vaccinii-corymbosi Sheds Light on Mummy Berry Disease Infection of Blueberry and Mating Type.</title>
        <authorList>
            <person name="Yow A.G."/>
            <person name="Zhang Y."/>
            <person name="Bansal K."/>
            <person name="Eacker S.M."/>
            <person name="Sullivan S."/>
            <person name="Liachko I."/>
            <person name="Cubeta M.A."/>
            <person name="Rollins J.A."/>
            <person name="Ashrafi H."/>
        </authorList>
    </citation>
    <scope>NUCLEOTIDE SEQUENCE</scope>
    <source>
        <strain evidence="5">RL-1</strain>
    </source>
</reference>
<accession>A0A8A3PF93</accession>
<sequence length="1339" mass="149125">MDLPNTDRAGESNAQKVPRHRRLKRKNTAASPVRRSSSPKKKQKQKEDRGTTVYYRIKGILSERRSGRITEFLIDWEDHPVTRETYEPSWEPYANVTPAAIYEWESRQAIHACKSQSQYTSSQDSEPIRPAKKRRTDNPLYPTAATRRSVGSKNKTQEIRDSYEDEESGSGDHLSVLIPAKKDINPNEYIVVRSSQLSNYSNSQEILPESSPLQVQIPPNPQRLLPRKKSAPAFIWDEDIVPASQYPSASTSYKPSIPRSAIASDCEDLQSVQAEISDRVRKGIARRSPKAIITQYTDTVDTVDTITITTEERQQEDSSDNVNQKKIFATSSIPNSLIIEDSLSLDFISAQSAPQESLTPKSQQHLRSQPLGHTAAASEEPSQVPPVSGLPPVSKGPISEPQQSLVQSSSSSSLEEEADTQEYLQSQLSLEVPASYLVSDPFTKSFQSVDAHIGSQSRASSLPTQSQPKIVLSDSQRSQSLPSATIVNSSPEEIWQAAQIVTPIPRSLSQESYSEKSQSRGSEDHVQIDNSQVSESTHYHPQDSVLEDHRVTNNHEAGAEVPETQLSASKLPAEAASPPVLESIEFDADLHNAQLLYQGPILSQGLAKSASYISNNSPSGPSTHLTVEMSTVGPGASHLAVGERRARSTKSRSPSTIPPRISTAPPAASTNHPLPMRDSIADTSRSRNRLSSVPRASIEEFADMSLDILAVRKLGRNEFIVPLPMMTQIRDVYDTTIRNKKKEIMSFLGGSASLDSDSIEMMIEELKLICDHQDLIVEEPSTQSLDDSVQARYAVTISTKFLFVQQFLDSLRTSKVHVVIVARDAILPILEALFRSQQYNYNRPDTSMNMLGNPGEFETDLMQITLLPTWIDVRDCIVAPASVVVAFDSSFSVSQGDEYYQILPFDPRNPDKRAPLLWLVTANSVEHVELCIPTTLKSSDRKDRLVQYVAQTRKVVGLLDTNIYPDPQQAARRAAEYVIDDSIEAEWPLNPMPNIEIALFENGANNRISSSLTQSLFSPIEPNAQSGFKRPSNFDSVDEDTAAKRQRMTPTRQDRQPESNIMDGNIAELQKTIKTLYARCEDYERSIKRIQPKFQRALDERARFEHENAQAIRRQYEYEKKLEVQDEAAAKLREENSALKKELVVANNSLLTSTNPSMAEFHKAKDDLRIAQAEVERLKKGQASAEKRADYAASLYQENSQQSQEMRNELTTLKSEREELQRQASAARIEINKINHEGIIQEQVNVIGELRRELAERERHLGVVYGQLDAYMNGRRTTRGTSVPRSPRLNNMSPRPRVLSSMAPGSNTASRGNSPAPGVFGGDLSQGGDAGRRFGAHLQ</sequence>
<gene>
    <name evidence="5" type="ORF">DSL72_005400</name>
</gene>
<feature type="compositionally biased region" description="Basic and acidic residues" evidence="3">
    <location>
        <begin position="513"/>
        <end position="527"/>
    </location>
</feature>
<dbReference type="InterPro" id="IPR038609">
    <property type="entry name" value="HDA1_su2/3_sf"/>
</dbReference>
<feature type="compositionally biased region" description="Low complexity" evidence="3">
    <location>
        <begin position="651"/>
        <end position="670"/>
    </location>
</feature>
<proteinExistence type="predicted"/>
<feature type="region of interest" description="Disordered" evidence="3">
    <location>
        <begin position="1"/>
        <end position="51"/>
    </location>
</feature>
<keyword evidence="6" id="KW-1185">Reference proteome</keyword>
<dbReference type="SUPFAM" id="SSF54160">
    <property type="entry name" value="Chromo domain-like"/>
    <property type="match status" value="1"/>
</dbReference>